<dbReference type="PANTHER" id="PTHR13939:SF0">
    <property type="entry name" value="NMN AMIDOHYDROLASE-LIKE PROTEIN YFAY"/>
    <property type="match status" value="1"/>
</dbReference>
<evidence type="ECO:0000313" key="3">
    <source>
        <dbReference type="EMBL" id="RTH03012.1"/>
    </source>
</evidence>
<dbReference type="AlphaFoldDB" id="A0A430R6F8"/>
<organism evidence="3 4">
    <name type="scientific">Thermus scotoductus</name>
    <dbReference type="NCBI Taxonomy" id="37636"/>
    <lineage>
        <taxon>Bacteria</taxon>
        <taxon>Thermotogati</taxon>
        <taxon>Deinococcota</taxon>
        <taxon>Deinococci</taxon>
        <taxon>Thermales</taxon>
        <taxon>Thermaceae</taxon>
        <taxon>Thermus</taxon>
    </lineage>
</organism>
<dbReference type="NCBIfam" id="TIGR00199">
    <property type="entry name" value="PncC_domain"/>
    <property type="match status" value="1"/>
</dbReference>
<comment type="similarity">
    <text evidence="1">Belongs to the CinA family.</text>
</comment>
<dbReference type="InterPro" id="IPR001940">
    <property type="entry name" value="Peptidase_S1C"/>
</dbReference>
<reference evidence="3 4" key="1">
    <citation type="journal article" date="2019" name="Extremophiles">
        <title>Biogeography of thermophiles and predominance of Thermus scotoductus in domestic water heaters.</title>
        <authorList>
            <person name="Wilpiszeski R.L."/>
            <person name="Zhang Z."/>
            <person name="House C.H."/>
        </authorList>
    </citation>
    <scope>NUCLEOTIDE SEQUENCE [LARGE SCALE GENOMIC DNA]</scope>
    <source>
        <strain evidence="3 4">38_S38</strain>
    </source>
</reference>
<dbReference type="SUPFAM" id="SSF53218">
    <property type="entry name" value="Molybdenum cofactor biosynthesis proteins"/>
    <property type="match status" value="1"/>
</dbReference>
<dbReference type="Pfam" id="PF13365">
    <property type="entry name" value="Trypsin_2"/>
    <property type="match status" value="1"/>
</dbReference>
<dbReference type="Gene3D" id="3.30.70.2860">
    <property type="match status" value="1"/>
</dbReference>
<protein>
    <recommendedName>
        <fullName evidence="1">CinA-like protein</fullName>
    </recommendedName>
</protein>
<dbReference type="PRINTS" id="PR00834">
    <property type="entry name" value="PROTEASES2C"/>
</dbReference>
<dbReference type="Gene3D" id="3.40.980.10">
    <property type="entry name" value="MoaB/Mog-like domain"/>
    <property type="match status" value="1"/>
</dbReference>
<dbReference type="EMBL" id="PELM01000166">
    <property type="protein sequence ID" value="RTH03012.1"/>
    <property type="molecule type" value="Genomic_DNA"/>
</dbReference>
<dbReference type="Proteomes" id="UP000288082">
    <property type="component" value="Unassembled WGS sequence"/>
</dbReference>
<dbReference type="HAMAP" id="MF_00226_B">
    <property type="entry name" value="CinA_B"/>
    <property type="match status" value="1"/>
</dbReference>
<evidence type="ECO:0000259" key="2">
    <source>
        <dbReference type="SMART" id="SM00852"/>
    </source>
</evidence>
<dbReference type="PANTHER" id="PTHR13939">
    <property type="entry name" value="NICOTINAMIDE-NUCLEOTIDE AMIDOHYDROLASE PNCC"/>
    <property type="match status" value="1"/>
</dbReference>
<name>A0A430R6F8_THESC</name>
<dbReference type="InterPro" id="IPR008136">
    <property type="entry name" value="CinA_C"/>
</dbReference>
<comment type="caution">
    <text evidence="3">The sequence shown here is derived from an EMBL/GenBank/DDBJ whole genome shotgun (WGS) entry which is preliminary data.</text>
</comment>
<dbReference type="Gene3D" id="3.90.950.20">
    <property type="entry name" value="CinA-like"/>
    <property type="match status" value="1"/>
</dbReference>
<dbReference type="InterPro" id="IPR041424">
    <property type="entry name" value="CinA_KH"/>
</dbReference>
<dbReference type="InterPro" id="IPR036653">
    <property type="entry name" value="CinA-like_C"/>
</dbReference>
<dbReference type="GO" id="GO:0006508">
    <property type="term" value="P:proteolysis"/>
    <property type="evidence" value="ECO:0007669"/>
    <property type="project" value="InterPro"/>
</dbReference>
<dbReference type="SMART" id="SM00852">
    <property type="entry name" value="MoCF_biosynth"/>
    <property type="match status" value="1"/>
</dbReference>
<dbReference type="Gene3D" id="2.40.10.120">
    <property type="match status" value="1"/>
</dbReference>
<evidence type="ECO:0000313" key="4">
    <source>
        <dbReference type="Proteomes" id="UP000288082"/>
    </source>
</evidence>
<sequence length="595" mass="65105">MRKARGILLLLPLAGALYALWSQPVQLWGRPENVTWELAQAPPERLQEVYTRAHPAVLRIDGPEGSRGTGFFYREGLVLTAYHVVAEGGPYTLVLSNQKRATATLLGFAEPMDLAILATEARAPALLSLETQRRPQVGEAVLHIGNGRNQFIAPRYGRITRLFVDPSPFLPQGLVETSLPLSPGDSGGPVLDLEGKVVGVAVAIGQTEEGFRSFFTPFLGRGQVLAEMEGGKRSYWPYLGLRGPRGLTPELAREVGQAWERARLLVLSGGLGPTPDDVTREAVAEALGEPLVLDEEMLSEIETIFRARGRSMPEANRKQALRIPSATWLKNPRGTAPGWWVRKEGKDLILLPGPPPEWRPMWEEVLPKLNLPRRPYAKRVLKTWGIGESEIVERLGELFKREAEVEVGTYPKLQGVEVVIRGREDRVADLTERIRKRLFKEIWGEGDLTLAEAVKRRLELEGATLATMESLTGGLLGAEITRVPGASRFYLGGVVSYSAGAKARFGVPEELLAKTVSAETAKAMVEAARVLFGSTYALSTTGVAGPDPLEGEPVGTVFVALAGPKGTEVRRYRFPGDREVVRLRSVYAALALLLT</sequence>
<gene>
    <name evidence="3" type="ORF">CSW50_06195</name>
</gene>
<feature type="domain" description="MoaB/Mog" evidence="2">
    <location>
        <begin position="173"/>
        <end position="373"/>
    </location>
</feature>
<dbReference type="SUPFAM" id="SSF50494">
    <property type="entry name" value="Trypsin-like serine proteases"/>
    <property type="match status" value="1"/>
</dbReference>
<accession>A0A430R6F8</accession>
<dbReference type="InterPro" id="IPR001453">
    <property type="entry name" value="MoaB/Mog_dom"/>
</dbReference>
<dbReference type="SUPFAM" id="SSF142433">
    <property type="entry name" value="CinA-like"/>
    <property type="match status" value="1"/>
</dbReference>
<dbReference type="InterPro" id="IPR036425">
    <property type="entry name" value="MoaB/Mog-like_dom_sf"/>
</dbReference>
<dbReference type="Pfam" id="PF00994">
    <property type="entry name" value="MoCF_biosynth"/>
    <property type="match status" value="1"/>
</dbReference>
<dbReference type="Pfam" id="PF02464">
    <property type="entry name" value="CinA"/>
    <property type="match status" value="1"/>
</dbReference>
<dbReference type="InterPro" id="IPR009003">
    <property type="entry name" value="Peptidase_S1_PA"/>
</dbReference>
<dbReference type="CDD" id="cd00885">
    <property type="entry name" value="cinA"/>
    <property type="match status" value="1"/>
</dbReference>
<dbReference type="Pfam" id="PF18146">
    <property type="entry name" value="CinA_KH"/>
    <property type="match status" value="1"/>
</dbReference>
<dbReference type="GO" id="GO:0004252">
    <property type="term" value="F:serine-type endopeptidase activity"/>
    <property type="evidence" value="ECO:0007669"/>
    <property type="project" value="InterPro"/>
</dbReference>
<dbReference type="InterPro" id="IPR008135">
    <property type="entry name" value="Competence-induced_CinA"/>
</dbReference>
<evidence type="ECO:0000256" key="1">
    <source>
        <dbReference type="HAMAP-Rule" id="MF_00226"/>
    </source>
</evidence>
<proteinExistence type="inferred from homology"/>
<dbReference type="InterPro" id="IPR050101">
    <property type="entry name" value="CinA"/>
</dbReference>